<gene>
    <name evidence="2" type="ORF">JQS30_13960</name>
</gene>
<dbReference type="RefSeq" id="WP_213170853.1">
    <property type="nucleotide sequence ID" value="NZ_CP070496.1"/>
</dbReference>
<proteinExistence type="predicted"/>
<dbReference type="InterPro" id="IPR036689">
    <property type="entry name" value="ESAT-6-like_sf"/>
</dbReference>
<dbReference type="Proteomes" id="UP000662939">
    <property type="component" value="Chromosome"/>
</dbReference>
<dbReference type="SUPFAM" id="SSF140453">
    <property type="entry name" value="EsxAB dimer-like"/>
    <property type="match status" value="1"/>
</dbReference>
<dbReference type="KEGG" id="nav:JQS30_13960"/>
<name>A0A895XHN5_9ACTN</name>
<dbReference type="AlphaFoldDB" id="A0A895XHN5"/>
<protein>
    <submittedName>
        <fullName evidence="2">Uncharacterized protein</fullName>
    </submittedName>
</protein>
<evidence type="ECO:0000313" key="3">
    <source>
        <dbReference type="Proteomes" id="UP000662939"/>
    </source>
</evidence>
<accession>A0A895XHN5</accession>
<keyword evidence="3" id="KW-1185">Reference proteome</keyword>
<dbReference type="EMBL" id="CP070496">
    <property type="protein sequence ID" value="QSB04854.1"/>
    <property type="molecule type" value="Genomic_DNA"/>
</dbReference>
<dbReference type="Gene3D" id="1.20.1260.20">
    <property type="entry name" value="PPE superfamily"/>
    <property type="match status" value="1"/>
</dbReference>
<dbReference type="InterPro" id="IPR038332">
    <property type="entry name" value="PPE_sf"/>
</dbReference>
<organism evidence="2 3">
    <name type="scientific">Natronoglycomyces albus</name>
    <dbReference type="NCBI Taxonomy" id="2811108"/>
    <lineage>
        <taxon>Bacteria</taxon>
        <taxon>Bacillati</taxon>
        <taxon>Actinomycetota</taxon>
        <taxon>Actinomycetes</taxon>
        <taxon>Glycomycetales</taxon>
        <taxon>Glycomycetaceae</taxon>
        <taxon>Natronoglycomyces</taxon>
    </lineage>
</organism>
<evidence type="ECO:0000313" key="2">
    <source>
        <dbReference type="EMBL" id="QSB04854.1"/>
    </source>
</evidence>
<evidence type="ECO:0000256" key="1">
    <source>
        <dbReference type="SAM" id="MobiDB-lite"/>
    </source>
</evidence>
<feature type="region of interest" description="Disordered" evidence="1">
    <location>
        <begin position="188"/>
        <end position="241"/>
    </location>
</feature>
<reference evidence="2" key="1">
    <citation type="submission" date="2021-02" db="EMBL/GenBank/DDBJ databases">
        <title>Natronoglycomyces albus gen. nov., sp. nov, a haloalkaliphilic actinobacterium from a soda solonchak soil.</title>
        <authorList>
            <person name="Sorokin D.Y."/>
            <person name="Khijniak T.V."/>
            <person name="Zakharycheva A.P."/>
            <person name="Boueva O.V."/>
            <person name="Ariskina E.V."/>
            <person name="Hahnke R.L."/>
            <person name="Bunk B."/>
            <person name="Sproer C."/>
            <person name="Schumann P."/>
            <person name="Evtushenko L.I."/>
            <person name="Kublanov I.V."/>
        </authorList>
    </citation>
    <scope>NUCLEOTIDE SEQUENCE</scope>
    <source>
        <strain evidence="2">DSM 106290</strain>
    </source>
</reference>
<sequence>MADESLLQQQADAWVKVAQTCEQKLARAQELRQRLEESWSGQAAQQQCAELDRMGRALRQASEAARENASAWQRVCDTAAWARAEIAQVLQEWHQARQLAVAEHQRQVKQANDELRQWINTPVQLWRPKEPDLTALWNPYAGRISDIAARAAAIYDESRTRLKHPPRYDPPPAVGAEPAIAAIVVPKRNDQPRTATQQATAEIPIEASAPEVSRAKQSSAERTGPKRGVPAVLGRTSRRTP</sequence>